<keyword evidence="3" id="KW-1185">Reference proteome</keyword>
<gene>
    <name evidence="2" type="ORF">H8K27_01200</name>
</gene>
<dbReference type="Proteomes" id="UP000613113">
    <property type="component" value="Unassembled WGS sequence"/>
</dbReference>
<dbReference type="PROSITE" id="PS51186">
    <property type="entry name" value="GNAT"/>
    <property type="match status" value="1"/>
</dbReference>
<dbReference type="CDD" id="cd04301">
    <property type="entry name" value="NAT_SF"/>
    <property type="match status" value="1"/>
</dbReference>
<accession>A0ABR6YIQ5</accession>
<proteinExistence type="predicted"/>
<sequence>MQEQDLDEVFHVQTQTYVPQMVEPVALLRERLQVAASCCWVACDALGVAAYLMSYPSVSGKISRLGDSFLVAAMPDTLYLHDVAVGQRLAGKGAGTALIQQALQYARRQGWPHVGLVSVQSTLTFWQKQGFSVCERLSPEQEAALQTYSGAAYYCERKLDFPV</sequence>
<reference evidence="2 3" key="1">
    <citation type="submission" date="2020-08" db="EMBL/GenBank/DDBJ databases">
        <title>Novel species isolated from subtropical streams in China.</title>
        <authorList>
            <person name="Lu H."/>
        </authorList>
    </citation>
    <scope>NUCLEOTIDE SEQUENCE [LARGE SCALE GENOMIC DNA]</scope>
    <source>
        <strain evidence="2 3">FT31W</strain>
    </source>
</reference>
<protein>
    <submittedName>
        <fullName evidence="2">GNAT family N-acetyltransferase</fullName>
    </submittedName>
</protein>
<evidence type="ECO:0000313" key="3">
    <source>
        <dbReference type="Proteomes" id="UP000613113"/>
    </source>
</evidence>
<dbReference type="InterPro" id="IPR016181">
    <property type="entry name" value="Acyl_CoA_acyltransferase"/>
</dbReference>
<dbReference type="EMBL" id="JACOGC010000001">
    <property type="protein sequence ID" value="MBC3883739.1"/>
    <property type="molecule type" value="Genomic_DNA"/>
</dbReference>
<evidence type="ECO:0000259" key="1">
    <source>
        <dbReference type="PROSITE" id="PS51186"/>
    </source>
</evidence>
<dbReference type="Pfam" id="PF00583">
    <property type="entry name" value="Acetyltransf_1"/>
    <property type="match status" value="1"/>
</dbReference>
<name>A0ABR6YIQ5_9BURK</name>
<dbReference type="InterPro" id="IPR000182">
    <property type="entry name" value="GNAT_dom"/>
</dbReference>
<evidence type="ECO:0000313" key="2">
    <source>
        <dbReference type="EMBL" id="MBC3883739.1"/>
    </source>
</evidence>
<dbReference type="RefSeq" id="WP_186861413.1">
    <property type="nucleotide sequence ID" value="NZ_JACOGC010000001.1"/>
</dbReference>
<organism evidence="2 3">
    <name type="scientific">Undibacterium griseum</name>
    <dbReference type="NCBI Taxonomy" id="2762295"/>
    <lineage>
        <taxon>Bacteria</taxon>
        <taxon>Pseudomonadati</taxon>
        <taxon>Pseudomonadota</taxon>
        <taxon>Betaproteobacteria</taxon>
        <taxon>Burkholderiales</taxon>
        <taxon>Oxalobacteraceae</taxon>
        <taxon>Undibacterium</taxon>
    </lineage>
</organism>
<feature type="domain" description="N-acetyltransferase" evidence="1">
    <location>
        <begin position="1"/>
        <end position="160"/>
    </location>
</feature>
<dbReference type="SUPFAM" id="SSF55729">
    <property type="entry name" value="Acyl-CoA N-acyltransferases (Nat)"/>
    <property type="match status" value="1"/>
</dbReference>
<dbReference type="Gene3D" id="3.40.630.30">
    <property type="match status" value="1"/>
</dbReference>
<comment type="caution">
    <text evidence="2">The sequence shown here is derived from an EMBL/GenBank/DDBJ whole genome shotgun (WGS) entry which is preliminary data.</text>
</comment>